<gene>
    <name evidence="1" type="ORF">UFOPK2423_01591</name>
    <name evidence="2" type="ORF">UFOPK3266_00655</name>
</gene>
<proteinExistence type="predicted"/>
<accession>A0A6J6QGA0</accession>
<organism evidence="1">
    <name type="scientific">freshwater metagenome</name>
    <dbReference type="NCBI Taxonomy" id="449393"/>
    <lineage>
        <taxon>unclassified sequences</taxon>
        <taxon>metagenomes</taxon>
        <taxon>ecological metagenomes</taxon>
    </lineage>
</organism>
<evidence type="ECO:0000313" key="2">
    <source>
        <dbReference type="EMBL" id="CAB4842521.1"/>
    </source>
</evidence>
<protein>
    <submittedName>
        <fullName evidence="1">Unannotated protein</fullName>
    </submittedName>
</protein>
<sequence>MTYIFLNNILLAPNRVPISYATQRVYYTPIQITTGPLSALPRERRSIDPGRLPTQD</sequence>
<dbReference type="EMBL" id="CAFBAA010000012">
    <property type="protein sequence ID" value="CAB4842521.1"/>
    <property type="molecule type" value="Genomic_DNA"/>
</dbReference>
<reference evidence="1" key="1">
    <citation type="submission" date="2020-05" db="EMBL/GenBank/DDBJ databases">
        <authorList>
            <person name="Chiriac C."/>
            <person name="Salcher M."/>
            <person name="Ghai R."/>
            <person name="Kavagutti S V."/>
        </authorList>
    </citation>
    <scope>NUCLEOTIDE SEQUENCE</scope>
</reference>
<evidence type="ECO:0000313" key="1">
    <source>
        <dbReference type="EMBL" id="CAB4708533.1"/>
    </source>
</evidence>
<dbReference type="AlphaFoldDB" id="A0A6J6QGA0"/>
<name>A0A6J6QGA0_9ZZZZ</name>
<dbReference type="EMBL" id="CAEZXN010000059">
    <property type="protein sequence ID" value="CAB4708533.1"/>
    <property type="molecule type" value="Genomic_DNA"/>
</dbReference>